<protein>
    <submittedName>
        <fullName evidence="1">Uncharacterized protein</fullName>
    </submittedName>
</protein>
<keyword evidence="2" id="KW-1185">Reference proteome</keyword>
<dbReference type="EnsemblMetazoa" id="GPPI034437-RA">
    <property type="protein sequence ID" value="GPPI034437-PA"/>
    <property type="gene ID" value="GPPI034437"/>
</dbReference>
<dbReference type="EMBL" id="JXJN01016686">
    <property type="status" value="NOT_ANNOTATED_CDS"/>
    <property type="molecule type" value="Genomic_DNA"/>
</dbReference>
<reference evidence="1" key="2">
    <citation type="submission" date="2020-05" db="UniProtKB">
        <authorList>
            <consortium name="EnsemblMetazoa"/>
        </authorList>
    </citation>
    <scope>IDENTIFICATION</scope>
    <source>
        <strain evidence="1">IAEA</strain>
    </source>
</reference>
<dbReference type="VEuPathDB" id="VectorBase:GPPI034437"/>
<evidence type="ECO:0000313" key="2">
    <source>
        <dbReference type="Proteomes" id="UP000092460"/>
    </source>
</evidence>
<organism evidence="1 2">
    <name type="scientific">Glossina palpalis gambiensis</name>
    <dbReference type="NCBI Taxonomy" id="67801"/>
    <lineage>
        <taxon>Eukaryota</taxon>
        <taxon>Metazoa</taxon>
        <taxon>Ecdysozoa</taxon>
        <taxon>Arthropoda</taxon>
        <taxon>Hexapoda</taxon>
        <taxon>Insecta</taxon>
        <taxon>Pterygota</taxon>
        <taxon>Neoptera</taxon>
        <taxon>Endopterygota</taxon>
        <taxon>Diptera</taxon>
        <taxon>Brachycera</taxon>
        <taxon>Muscomorpha</taxon>
        <taxon>Hippoboscoidea</taxon>
        <taxon>Glossinidae</taxon>
        <taxon>Glossina</taxon>
    </lineage>
</organism>
<name>A0A1B0BM52_9MUSC</name>
<dbReference type="Proteomes" id="UP000092460">
    <property type="component" value="Unassembled WGS sequence"/>
</dbReference>
<dbReference type="EMBL" id="JXJN01016687">
    <property type="status" value="NOT_ANNOTATED_CDS"/>
    <property type="molecule type" value="Genomic_DNA"/>
</dbReference>
<evidence type="ECO:0000313" key="1">
    <source>
        <dbReference type="EnsemblMetazoa" id="GPPI034437-PA"/>
    </source>
</evidence>
<accession>A0A1B0BM52</accession>
<dbReference type="AlphaFoldDB" id="A0A1B0BM52"/>
<proteinExistence type="predicted"/>
<dbReference type="EMBL" id="JXJN01016688">
    <property type="status" value="NOT_ANNOTATED_CDS"/>
    <property type="molecule type" value="Genomic_DNA"/>
</dbReference>
<reference evidence="2" key="1">
    <citation type="submission" date="2015-01" db="EMBL/GenBank/DDBJ databases">
        <authorList>
            <person name="Aksoy S."/>
            <person name="Warren W."/>
            <person name="Wilson R.K."/>
        </authorList>
    </citation>
    <scope>NUCLEOTIDE SEQUENCE [LARGE SCALE GENOMIC DNA]</scope>
    <source>
        <strain evidence="2">IAEA</strain>
    </source>
</reference>
<sequence length="84" mass="9226">MKEPRVYPVFHGPDDNVITDKGCEFLTTSVNSVAKLQWLVMDNIQASIHSINAILLLKPKQTGGSDTANVINNTFIDIGKCPQL</sequence>